<dbReference type="Proteomes" id="UP001557484">
    <property type="component" value="Unassembled WGS sequence"/>
</dbReference>
<reference evidence="2 3" key="1">
    <citation type="journal article" date="2011" name="Int. J. Syst. Evol. Microbiol.">
        <title>Zhongshania antarctica gen. nov., sp. nov. and Zhongshania guokunii sp. nov., gammaproteobacteria respectively isolated from coastal attached (fast) ice and surface seawater of the Antarctic.</title>
        <authorList>
            <person name="Li H.J."/>
            <person name="Zhang X.Y."/>
            <person name="Chen C.X."/>
            <person name="Zhang Y.J."/>
            <person name="Gao Z.M."/>
            <person name="Yu Y."/>
            <person name="Chen X.L."/>
            <person name="Chen B."/>
            <person name="Zhang Y.Z."/>
        </authorList>
    </citation>
    <scope>NUCLEOTIDE SEQUENCE [LARGE SCALE GENOMIC DNA]</scope>
    <source>
        <strain evidence="2 3">R06B22</strain>
    </source>
</reference>
<sequence length="340" mass="35744">MNPVAGSSINPISRPSLRPVTPVELASSSAGANVANTKPINTALPRPVTAPEFEEAPLNLLRPSKTAESIFAEQGVSPAKMAILSAKPVLLAEAILSPEGMIYAVDTGGRGRSAEGQSEAAKQLGLSATVGDGSPNEQESRAESAEKSSSAAQSREQEQDIQAEVRDLAARDREVRNHELAHSVAGGRYSGSPSYEFKRGPDGNNYAVNGEVSIDLARAATPQATIEKMEIVRQAALAPAEPSSQDRQVAAEAARIGAQARQELLAESSQTSQNTVSTTSVGAVQQSLESESNSLRDGQQSEAQQRADVDTLKARRVSSLYSENSGLFEREPAGVVNSRA</sequence>
<gene>
    <name evidence="2" type="ORF">AB4875_07435</name>
</gene>
<feature type="region of interest" description="Disordered" evidence="1">
    <location>
        <begin position="108"/>
        <end position="162"/>
    </location>
</feature>
<feature type="region of interest" description="Disordered" evidence="1">
    <location>
        <begin position="237"/>
        <end position="312"/>
    </location>
</feature>
<dbReference type="InterPro" id="IPR021973">
    <property type="entry name" value="SprA-related"/>
</dbReference>
<dbReference type="GO" id="GO:0008237">
    <property type="term" value="F:metallopeptidase activity"/>
    <property type="evidence" value="ECO:0007669"/>
    <property type="project" value="UniProtKB-KW"/>
</dbReference>
<keyword evidence="2" id="KW-0645">Protease</keyword>
<evidence type="ECO:0000313" key="3">
    <source>
        <dbReference type="Proteomes" id="UP001557484"/>
    </source>
</evidence>
<evidence type="ECO:0000256" key="1">
    <source>
        <dbReference type="SAM" id="MobiDB-lite"/>
    </source>
</evidence>
<accession>A0ABV3TUP0</accession>
<dbReference type="Pfam" id="PF12118">
    <property type="entry name" value="SprA-related"/>
    <property type="match status" value="1"/>
</dbReference>
<feature type="region of interest" description="Disordered" evidence="1">
    <location>
        <begin position="1"/>
        <end position="30"/>
    </location>
</feature>
<dbReference type="RefSeq" id="WP_368375421.1">
    <property type="nucleotide sequence ID" value="NZ_JBFRYB010000001.1"/>
</dbReference>
<evidence type="ECO:0000313" key="2">
    <source>
        <dbReference type="EMBL" id="MEX1665317.1"/>
    </source>
</evidence>
<feature type="region of interest" description="Disordered" evidence="1">
    <location>
        <begin position="176"/>
        <end position="195"/>
    </location>
</feature>
<organism evidence="2 3">
    <name type="scientific">Zhongshania arctica</name>
    <dbReference type="NCBI Taxonomy" id="3238302"/>
    <lineage>
        <taxon>Bacteria</taxon>
        <taxon>Pseudomonadati</taxon>
        <taxon>Pseudomonadota</taxon>
        <taxon>Gammaproteobacteria</taxon>
        <taxon>Cellvibrionales</taxon>
        <taxon>Spongiibacteraceae</taxon>
        <taxon>Zhongshania</taxon>
    </lineage>
</organism>
<keyword evidence="2" id="KW-0378">Hydrolase</keyword>
<comment type="caution">
    <text evidence="2">The sequence shown here is derived from an EMBL/GenBank/DDBJ whole genome shotgun (WGS) entry which is preliminary data.</text>
</comment>
<name>A0ABV3TUP0_9GAMM</name>
<feature type="compositionally biased region" description="Polar residues" evidence="1">
    <location>
        <begin position="1"/>
        <end position="13"/>
    </location>
</feature>
<feature type="compositionally biased region" description="Polar residues" evidence="1">
    <location>
        <begin position="282"/>
        <end position="304"/>
    </location>
</feature>
<dbReference type="EMBL" id="JBFRYB010000001">
    <property type="protein sequence ID" value="MEX1665317.1"/>
    <property type="molecule type" value="Genomic_DNA"/>
</dbReference>
<protein>
    <submittedName>
        <fullName evidence="2">Metalloprotease CJM1_0395 family protein</fullName>
    </submittedName>
</protein>
<keyword evidence="3" id="KW-1185">Reference proteome</keyword>
<keyword evidence="2" id="KW-0482">Metalloprotease</keyword>
<proteinExistence type="predicted"/>
<feature type="compositionally biased region" description="Low complexity" evidence="1">
    <location>
        <begin position="247"/>
        <end position="281"/>
    </location>
</feature>